<feature type="transmembrane region" description="Helical" evidence="5">
    <location>
        <begin position="117"/>
        <end position="139"/>
    </location>
</feature>
<gene>
    <name evidence="6" type="ORF">ACFOGI_07335</name>
</gene>
<feature type="transmembrane region" description="Helical" evidence="5">
    <location>
        <begin position="78"/>
        <end position="105"/>
    </location>
</feature>
<evidence type="ECO:0000256" key="1">
    <source>
        <dbReference type="ARBA" id="ARBA00004141"/>
    </source>
</evidence>
<sequence>MVDFILILLLIFGFLMGMKRGFILQLFHLTGFIIAFIVAVMYYDVLGDRLALWVPYPDLGEDHAWAEFLQGLPLEVGFYNAVSFAVIFFAVKMILQIIASMLDFVASIPLLRSVNKILGSLLGFVEVYLLLFIILYILALTPLAGIQSWVNGSSVALFILEHTPYFSGKITELWLAHVAGIVEDLTLG</sequence>
<evidence type="ECO:0000256" key="2">
    <source>
        <dbReference type="ARBA" id="ARBA00022692"/>
    </source>
</evidence>
<dbReference type="Proteomes" id="UP001595279">
    <property type="component" value="Unassembled WGS sequence"/>
</dbReference>
<protein>
    <submittedName>
        <fullName evidence="6">CvpA family protein</fullName>
    </submittedName>
</protein>
<evidence type="ECO:0000313" key="6">
    <source>
        <dbReference type="EMBL" id="MFC3040061.1"/>
    </source>
</evidence>
<keyword evidence="7" id="KW-1185">Reference proteome</keyword>
<evidence type="ECO:0000313" key="7">
    <source>
        <dbReference type="Proteomes" id="UP001595279"/>
    </source>
</evidence>
<dbReference type="PANTHER" id="PTHR37306">
    <property type="entry name" value="COLICIN V PRODUCTION PROTEIN"/>
    <property type="match status" value="1"/>
</dbReference>
<dbReference type="Pfam" id="PF02674">
    <property type="entry name" value="Colicin_V"/>
    <property type="match status" value="1"/>
</dbReference>
<evidence type="ECO:0000256" key="5">
    <source>
        <dbReference type="SAM" id="Phobius"/>
    </source>
</evidence>
<comment type="subcellular location">
    <subcellularLocation>
        <location evidence="1">Membrane</location>
        <topology evidence="1">Multi-pass membrane protein</topology>
    </subcellularLocation>
</comment>
<keyword evidence="2 5" id="KW-0812">Transmembrane</keyword>
<keyword evidence="3 5" id="KW-1133">Transmembrane helix</keyword>
<dbReference type="PANTHER" id="PTHR37306:SF1">
    <property type="entry name" value="COLICIN V PRODUCTION PROTEIN"/>
    <property type="match status" value="1"/>
</dbReference>
<proteinExistence type="predicted"/>
<keyword evidence="4 5" id="KW-0472">Membrane</keyword>
<dbReference type="RefSeq" id="WP_390270722.1">
    <property type="nucleotide sequence ID" value="NZ_JBHRSA010000031.1"/>
</dbReference>
<feature type="transmembrane region" description="Helical" evidence="5">
    <location>
        <begin position="21"/>
        <end position="43"/>
    </location>
</feature>
<evidence type="ECO:0000256" key="4">
    <source>
        <dbReference type="ARBA" id="ARBA00023136"/>
    </source>
</evidence>
<dbReference type="InterPro" id="IPR003825">
    <property type="entry name" value="Colicin-V_CvpA"/>
</dbReference>
<comment type="caution">
    <text evidence="6">The sequence shown here is derived from an EMBL/GenBank/DDBJ whole genome shotgun (WGS) entry which is preliminary data.</text>
</comment>
<reference evidence="7" key="1">
    <citation type="journal article" date="2019" name="Int. J. Syst. Evol. Microbiol.">
        <title>The Global Catalogue of Microorganisms (GCM) 10K type strain sequencing project: providing services to taxonomists for standard genome sequencing and annotation.</title>
        <authorList>
            <consortium name="The Broad Institute Genomics Platform"/>
            <consortium name="The Broad Institute Genome Sequencing Center for Infectious Disease"/>
            <person name="Wu L."/>
            <person name="Ma J."/>
        </authorList>
    </citation>
    <scope>NUCLEOTIDE SEQUENCE [LARGE SCALE GENOMIC DNA]</scope>
    <source>
        <strain evidence="7">KCTC 13128</strain>
    </source>
</reference>
<dbReference type="EMBL" id="JBHRSA010000031">
    <property type="protein sequence ID" value="MFC3040061.1"/>
    <property type="molecule type" value="Genomic_DNA"/>
</dbReference>
<organism evidence="6 7">
    <name type="scientific">Virgibacillus xinjiangensis</name>
    <dbReference type="NCBI Taxonomy" id="393090"/>
    <lineage>
        <taxon>Bacteria</taxon>
        <taxon>Bacillati</taxon>
        <taxon>Bacillota</taxon>
        <taxon>Bacilli</taxon>
        <taxon>Bacillales</taxon>
        <taxon>Bacillaceae</taxon>
        <taxon>Virgibacillus</taxon>
    </lineage>
</organism>
<name>A0ABV7CUE5_9BACI</name>
<accession>A0ABV7CUE5</accession>
<evidence type="ECO:0000256" key="3">
    <source>
        <dbReference type="ARBA" id="ARBA00022989"/>
    </source>
</evidence>